<protein>
    <recommendedName>
        <fullName evidence="3">DoxX family protein</fullName>
    </recommendedName>
</protein>
<sequence length="130" mass="14292">MRWLLVVLYGGVGLAHLVATDRILPIVPEWVPAPRLTLIATGLCELAGAVALLLPRWLRLAGGLLAAYAICVFPANMKHAWEAIPVEGLPDSWWYHGPRLALQPVLVWFALYAVHLTDWPFGAAKADPPR</sequence>
<evidence type="ECO:0008006" key="3">
    <source>
        <dbReference type="Google" id="ProtNLM"/>
    </source>
</evidence>
<reference evidence="1" key="2">
    <citation type="submission" date="2021-08" db="EMBL/GenBank/DDBJ databases">
        <authorList>
            <person name="Tani A."/>
            <person name="Ola A."/>
            <person name="Ogura Y."/>
            <person name="Katsura K."/>
            <person name="Hayashi T."/>
        </authorList>
    </citation>
    <scope>NUCLEOTIDE SEQUENCE</scope>
    <source>
        <strain evidence="1">DSM 19015</strain>
    </source>
</reference>
<gene>
    <name evidence="1" type="ORF">OCOJLMKI_2821</name>
</gene>
<name>A0ABQ4RZL3_9HYPH</name>
<reference evidence="1" key="1">
    <citation type="journal article" date="2021" name="Front. Microbiol.">
        <title>Comprehensive Comparative Genomics and Phenotyping of Methylobacterium Species.</title>
        <authorList>
            <person name="Alessa O."/>
            <person name="Ogura Y."/>
            <person name="Fujitani Y."/>
            <person name="Takami H."/>
            <person name="Hayashi T."/>
            <person name="Sahin N."/>
            <person name="Tani A."/>
        </authorList>
    </citation>
    <scope>NUCLEOTIDE SEQUENCE</scope>
    <source>
        <strain evidence="1">DSM 19015</strain>
    </source>
</reference>
<dbReference type="PANTHER" id="PTHR36974:SF1">
    <property type="entry name" value="DOXX FAMILY MEMBRANE PROTEIN"/>
    <property type="match status" value="1"/>
</dbReference>
<proteinExistence type="predicted"/>
<organism evidence="1 2">
    <name type="scientific">Methylobacterium iners</name>
    <dbReference type="NCBI Taxonomy" id="418707"/>
    <lineage>
        <taxon>Bacteria</taxon>
        <taxon>Pseudomonadati</taxon>
        <taxon>Pseudomonadota</taxon>
        <taxon>Alphaproteobacteria</taxon>
        <taxon>Hyphomicrobiales</taxon>
        <taxon>Methylobacteriaceae</taxon>
        <taxon>Methylobacterium</taxon>
    </lineage>
</organism>
<dbReference type="Proteomes" id="UP001055125">
    <property type="component" value="Unassembled WGS sequence"/>
</dbReference>
<evidence type="ECO:0000313" key="1">
    <source>
        <dbReference type="EMBL" id="GJD95608.1"/>
    </source>
</evidence>
<dbReference type="PANTHER" id="PTHR36974">
    <property type="entry name" value="MEMBRANE PROTEIN-RELATED"/>
    <property type="match status" value="1"/>
</dbReference>
<accession>A0ABQ4RZL3</accession>
<keyword evidence="2" id="KW-1185">Reference proteome</keyword>
<dbReference type="EMBL" id="BPQP01000041">
    <property type="protein sequence ID" value="GJD95608.1"/>
    <property type="molecule type" value="Genomic_DNA"/>
</dbReference>
<comment type="caution">
    <text evidence="1">The sequence shown here is derived from an EMBL/GenBank/DDBJ whole genome shotgun (WGS) entry which is preliminary data.</text>
</comment>
<evidence type="ECO:0000313" key="2">
    <source>
        <dbReference type="Proteomes" id="UP001055125"/>
    </source>
</evidence>
<dbReference type="RefSeq" id="WP_238244781.1">
    <property type="nucleotide sequence ID" value="NZ_BPQP01000041.1"/>
</dbReference>